<organism evidence="3 4">
    <name type="scientific">Kiritimatiella glycovorans</name>
    <dbReference type="NCBI Taxonomy" id="1307763"/>
    <lineage>
        <taxon>Bacteria</taxon>
        <taxon>Pseudomonadati</taxon>
        <taxon>Kiritimatiellota</taxon>
        <taxon>Kiritimatiellia</taxon>
        <taxon>Kiritimatiellales</taxon>
        <taxon>Kiritimatiellaceae</taxon>
        <taxon>Kiritimatiella</taxon>
    </lineage>
</organism>
<keyword evidence="4" id="KW-1185">Reference proteome</keyword>
<dbReference type="AlphaFoldDB" id="A0A0G3EEM9"/>
<reference evidence="4" key="1">
    <citation type="submission" date="2015-02" db="EMBL/GenBank/DDBJ databases">
        <title>Description and complete genome sequence of the first cultured representative of the subdivision 5 of the Verrucomicrobia phylum.</title>
        <authorList>
            <person name="Spring S."/>
            <person name="Bunk B."/>
            <person name="Sproer C."/>
            <person name="Klenk H.-P."/>
        </authorList>
    </citation>
    <scope>NUCLEOTIDE SEQUENCE [LARGE SCALE GENOMIC DNA]</scope>
    <source>
        <strain evidence="4">L21-Fru-AB</strain>
    </source>
</reference>
<protein>
    <submittedName>
        <fullName evidence="3">Uncharacterized protein</fullName>
    </submittedName>
</protein>
<feature type="transmembrane region" description="Helical" evidence="2">
    <location>
        <begin position="12"/>
        <end position="32"/>
    </location>
</feature>
<evidence type="ECO:0000256" key="2">
    <source>
        <dbReference type="SAM" id="Phobius"/>
    </source>
</evidence>
<keyword evidence="2" id="KW-0812">Transmembrane</keyword>
<dbReference type="KEGG" id="vbl:L21SP4_01684"/>
<keyword evidence="2" id="KW-1133">Transmembrane helix</keyword>
<dbReference type="RefSeq" id="WP_144413805.1">
    <property type="nucleotide sequence ID" value="NZ_CP010904.1"/>
</dbReference>
<feature type="region of interest" description="Disordered" evidence="1">
    <location>
        <begin position="104"/>
        <end position="141"/>
    </location>
</feature>
<accession>A0A0G3EEM9</accession>
<gene>
    <name evidence="3" type="ORF">L21SP4_01684</name>
</gene>
<sequence length="211" mass="24076">MMAAFWQRLQKLDVRWVAAAAAAMFCAVLIWWGQRESRAYERAGEVSGPDLQAEAERPSDDFAGAGRAYARIEVDPAQNPFRSAYLTEKINQWMEALRKKREAERKAREAAEARKKAQQEKKQEEKQEKKEPPPPPPKKTMTLIYRGYLQRTDGVERALIEKQGSGSAFYGEGAKIDWVEVRDIMKSGLVVVSGDHKKTLQRDHPVKFTEP</sequence>
<evidence type="ECO:0000313" key="3">
    <source>
        <dbReference type="EMBL" id="AKJ64926.1"/>
    </source>
</evidence>
<dbReference type="Proteomes" id="UP000035268">
    <property type="component" value="Chromosome"/>
</dbReference>
<dbReference type="EMBL" id="CP010904">
    <property type="protein sequence ID" value="AKJ64926.1"/>
    <property type="molecule type" value="Genomic_DNA"/>
</dbReference>
<reference evidence="3 4" key="2">
    <citation type="journal article" date="2016" name="ISME J.">
        <title>Characterization of the first cultured representative of Verrucomicrobia subdivision 5 indicates the proposal of a novel phylum.</title>
        <authorList>
            <person name="Spring S."/>
            <person name="Bunk B."/>
            <person name="Sproer C."/>
            <person name="Schumann P."/>
            <person name="Rohde M."/>
            <person name="Tindall B.J."/>
            <person name="Klenk H.P."/>
        </authorList>
    </citation>
    <scope>NUCLEOTIDE SEQUENCE [LARGE SCALE GENOMIC DNA]</scope>
    <source>
        <strain evidence="3 4">L21-Fru-AB</strain>
    </source>
</reference>
<keyword evidence="2" id="KW-0472">Membrane</keyword>
<name>A0A0G3EEM9_9BACT</name>
<feature type="compositionally biased region" description="Basic and acidic residues" evidence="1">
    <location>
        <begin position="104"/>
        <end position="132"/>
    </location>
</feature>
<proteinExistence type="predicted"/>
<evidence type="ECO:0000256" key="1">
    <source>
        <dbReference type="SAM" id="MobiDB-lite"/>
    </source>
</evidence>
<evidence type="ECO:0000313" key="4">
    <source>
        <dbReference type="Proteomes" id="UP000035268"/>
    </source>
</evidence>
<dbReference type="STRING" id="1307763.L21SP4_01684"/>